<dbReference type="PANTHER" id="PTHR46762:SF1">
    <property type="entry name" value="NUCLEOREDOXIN-LIKE PROTEIN 2"/>
    <property type="match status" value="1"/>
</dbReference>
<dbReference type="CDD" id="cd02964">
    <property type="entry name" value="TryX_like_family"/>
    <property type="match status" value="1"/>
</dbReference>
<dbReference type="InterPro" id="IPR012336">
    <property type="entry name" value="Thioredoxin-like_fold"/>
</dbReference>
<dbReference type="Pfam" id="PF13905">
    <property type="entry name" value="Thioredoxin_8"/>
    <property type="match status" value="1"/>
</dbReference>
<comment type="caution">
    <text evidence="2">The sequence shown here is derived from an EMBL/GenBank/DDBJ whole genome shotgun (WGS) entry which is preliminary data.</text>
</comment>
<feature type="domain" description="Thioredoxin" evidence="1">
    <location>
        <begin position="1"/>
        <end position="147"/>
    </location>
</feature>
<proteinExistence type="predicted"/>
<evidence type="ECO:0000259" key="1">
    <source>
        <dbReference type="PROSITE" id="PS51352"/>
    </source>
</evidence>
<reference evidence="2 3" key="1">
    <citation type="journal article" date="2018" name="Nat. Ecol. Evol.">
        <title>Genomic signatures of mitonuclear coevolution across populations of Tigriopus californicus.</title>
        <authorList>
            <person name="Barreto F.S."/>
            <person name="Watson E.T."/>
            <person name="Lima T.G."/>
            <person name="Willett C.S."/>
            <person name="Edmands S."/>
            <person name="Li W."/>
            <person name="Burton R.S."/>
        </authorList>
    </citation>
    <scope>NUCLEOTIDE SEQUENCE [LARGE SCALE GENOMIC DNA]</scope>
    <source>
        <strain evidence="2 3">San Diego</strain>
    </source>
</reference>
<dbReference type="SUPFAM" id="SSF52833">
    <property type="entry name" value="Thioredoxin-like"/>
    <property type="match status" value="1"/>
</dbReference>
<dbReference type="STRING" id="6832.A0A553PD02"/>
<protein>
    <recommendedName>
        <fullName evidence="1">Thioredoxin domain-containing protein</fullName>
    </recommendedName>
</protein>
<dbReference type="InterPro" id="IPR036249">
    <property type="entry name" value="Thioredoxin-like_sf"/>
</dbReference>
<organism evidence="2 3">
    <name type="scientific">Tigriopus californicus</name>
    <name type="common">Marine copepod</name>
    <dbReference type="NCBI Taxonomy" id="6832"/>
    <lineage>
        <taxon>Eukaryota</taxon>
        <taxon>Metazoa</taxon>
        <taxon>Ecdysozoa</taxon>
        <taxon>Arthropoda</taxon>
        <taxon>Crustacea</taxon>
        <taxon>Multicrustacea</taxon>
        <taxon>Hexanauplia</taxon>
        <taxon>Copepoda</taxon>
        <taxon>Harpacticoida</taxon>
        <taxon>Harpacticidae</taxon>
        <taxon>Tigriopus</taxon>
    </lineage>
</organism>
<dbReference type="Gene3D" id="3.40.30.10">
    <property type="entry name" value="Glutaredoxin"/>
    <property type="match status" value="1"/>
</dbReference>
<dbReference type="OMA" id="AGWCSPC"/>
<dbReference type="GO" id="GO:0045494">
    <property type="term" value="P:photoreceptor cell maintenance"/>
    <property type="evidence" value="ECO:0007669"/>
    <property type="project" value="InterPro"/>
</dbReference>
<keyword evidence="3" id="KW-1185">Reference proteome</keyword>
<gene>
    <name evidence="2" type="ORF">TCAL_05657</name>
</gene>
<accession>A0A553PD02</accession>
<sequence>MDRLSGHKLFRKTGNVVPSEMALEDKKIILYFFSARWCPPCRAFLPILVDFYSELVKEEEPIEIIFVSGDDNQDEMKTYMKEHHGDWLAIQQGTALASDLKKQYKVTGMPSVIVVTKDGQLISRSGRSEITDNGVKIFQNWLTAAKAS</sequence>
<dbReference type="Proteomes" id="UP000318571">
    <property type="component" value="Chromosome 2"/>
</dbReference>
<evidence type="ECO:0000313" key="2">
    <source>
        <dbReference type="EMBL" id="TRY75555.1"/>
    </source>
</evidence>
<dbReference type="AlphaFoldDB" id="A0A553PD02"/>
<dbReference type="OrthoDB" id="189920at2759"/>
<evidence type="ECO:0000313" key="3">
    <source>
        <dbReference type="Proteomes" id="UP000318571"/>
    </source>
</evidence>
<dbReference type="PROSITE" id="PS51352">
    <property type="entry name" value="THIOREDOXIN_2"/>
    <property type="match status" value="1"/>
</dbReference>
<dbReference type="EMBL" id="VCGU01000005">
    <property type="protein sequence ID" value="TRY75555.1"/>
    <property type="molecule type" value="Genomic_DNA"/>
</dbReference>
<dbReference type="PANTHER" id="PTHR46762">
    <property type="entry name" value="NUCLEOREDOXIN-LIKE PROTEIN 2"/>
    <property type="match status" value="1"/>
</dbReference>
<dbReference type="GO" id="GO:0007600">
    <property type="term" value="P:sensory perception"/>
    <property type="evidence" value="ECO:0007669"/>
    <property type="project" value="InterPro"/>
</dbReference>
<dbReference type="InterPro" id="IPR029519">
    <property type="entry name" value="RdCVF2"/>
</dbReference>
<dbReference type="InterPro" id="IPR013766">
    <property type="entry name" value="Thioredoxin_domain"/>
</dbReference>
<name>A0A553PD02_TIGCA</name>